<name>A0AAE3JHR2_9SPIR</name>
<organism evidence="1 2">
    <name type="scientific">Teretinema zuelzerae</name>
    <dbReference type="NCBI Taxonomy" id="156"/>
    <lineage>
        <taxon>Bacteria</taxon>
        <taxon>Pseudomonadati</taxon>
        <taxon>Spirochaetota</taxon>
        <taxon>Spirochaetia</taxon>
        <taxon>Spirochaetales</taxon>
        <taxon>Treponemataceae</taxon>
        <taxon>Teretinema</taxon>
    </lineage>
</organism>
<comment type="caution">
    <text evidence="1">The sequence shown here is derived from an EMBL/GenBank/DDBJ whole genome shotgun (WGS) entry which is preliminary data.</text>
</comment>
<sequence length="100" mass="11515">MTKQEFTDGLFSALVFFVDSIKAAFYWIRDNSGGFAATVDLHRIRLEKQRKLQALGSAAYRCFRDCVDISIDDVQVASLCREIQKLEADEERVNEKYKKS</sequence>
<dbReference type="AlphaFoldDB" id="A0AAE3JHR2"/>
<reference evidence="1" key="1">
    <citation type="submission" date="2021-08" db="EMBL/GenBank/DDBJ databases">
        <title>Comparative analyses of Brucepasteria parasyntrophica and Teretinema zuelzerae.</title>
        <authorList>
            <person name="Song Y."/>
            <person name="Brune A."/>
        </authorList>
    </citation>
    <scope>NUCLEOTIDE SEQUENCE</scope>
    <source>
        <strain evidence="1">DSM 1903</strain>
    </source>
</reference>
<protein>
    <submittedName>
        <fullName evidence="1">Uncharacterized protein</fullName>
    </submittedName>
</protein>
<evidence type="ECO:0000313" key="1">
    <source>
        <dbReference type="EMBL" id="MCD1653293.1"/>
    </source>
</evidence>
<dbReference type="Proteomes" id="UP001198163">
    <property type="component" value="Unassembled WGS sequence"/>
</dbReference>
<evidence type="ECO:0000313" key="2">
    <source>
        <dbReference type="Proteomes" id="UP001198163"/>
    </source>
</evidence>
<proteinExistence type="predicted"/>
<gene>
    <name evidence="1" type="ORF">K7J14_01100</name>
</gene>
<dbReference type="RefSeq" id="WP_230752211.1">
    <property type="nucleotide sequence ID" value="NZ_JAINWA010000001.1"/>
</dbReference>
<keyword evidence="2" id="KW-1185">Reference proteome</keyword>
<dbReference type="EMBL" id="JAINWA010000001">
    <property type="protein sequence ID" value="MCD1653293.1"/>
    <property type="molecule type" value="Genomic_DNA"/>
</dbReference>
<accession>A0AAE3JHR2</accession>